<accession>A0AA40ZU73</accession>
<feature type="transmembrane region" description="Helical" evidence="1">
    <location>
        <begin position="7"/>
        <end position="34"/>
    </location>
</feature>
<dbReference type="PANTHER" id="PTHR33507:SF3">
    <property type="entry name" value="INNER MEMBRANE PROTEIN YBBJ"/>
    <property type="match status" value="1"/>
</dbReference>
<comment type="caution">
    <text evidence="2">The sequence shown here is derived from an EMBL/GenBank/DDBJ whole genome shotgun (WGS) entry which is preliminary data.</text>
</comment>
<dbReference type="PANTHER" id="PTHR33507">
    <property type="entry name" value="INNER MEMBRANE PROTEIN YBBJ"/>
    <property type="match status" value="1"/>
</dbReference>
<keyword evidence="1" id="KW-1133">Transmembrane helix</keyword>
<gene>
    <name evidence="2" type="ORF">H6D15_10280</name>
</gene>
<evidence type="ECO:0000313" key="3">
    <source>
        <dbReference type="Proteomes" id="UP000698924"/>
    </source>
</evidence>
<dbReference type="Proteomes" id="UP000698924">
    <property type="component" value="Unassembled WGS sequence"/>
</dbReference>
<keyword evidence="1" id="KW-0812">Transmembrane</keyword>
<name>A0AA40ZU73_9BACT</name>
<evidence type="ECO:0000313" key="2">
    <source>
        <dbReference type="EMBL" id="MBM6857980.1"/>
    </source>
</evidence>
<dbReference type="EMBL" id="JACJMO010000015">
    <property type="protein sequence ID" value="MBM6857980.1"/>
    <property type="molecule type" value="Genomic_DNA"/>
</dbReference>
<dbReference type="InterPro" id="IPR052165">
    <property type="entry name" value="Membrane_assoc_protease"/>
</dbReference>
<keyword evidence="1" id="KW-0472">Membrane</keyword>
<evidence type="ECO:0000256" key="1">
    <source>
        <dbReference type="SAM" id="Phobius"/>
    </source>
</evidence>
<protein>
    <submittedName>
        <fullName evidence="2">NfeD family protein</fullName>
    </submittedName>
</protein>
<proteinExistence type="predicted"/>
<dbReference type="GO" id="GO:0005886">
    <property type="term" value="C:plasma membrane"/>
    <property type="evidence" value="ECO:0007669"/>
    <property type="project" value="TreeGrafter"/>
</dbReference>
<dbReference type="AlphaFoldDB" id="A0AA40ZU73"/>
<sequence length="155" mass="16264">MDIAIIAVLLIAAVILFLVELFVIPGISIAGILAGGCYLFANYYAFTRLGMTGGFVTLGISAVACVGSLIWFMRSKTLDRISLKTDIPGSVDRSAEQSVQVGDTGITQTRLALVGQANIAGHLVEVTSADGFLDEKTPVVVVRITGGTIFVSRNA</sequence>
<keyword evidence="3" id="KW-1185">Reference proteome</keyword>
<dbReference type="RefSeq" id="WP_204972223.1">
    <property type="nucleotide sequence ID" value="NZ_JAAZTS010000015.1"/>
</dbReference>
<feature type="transmembrane region" description="Helical" evidence="1">
    <location>
        <begin position="54"/>
        <end position="73"/>
    </location>
</feature>
<reference evidence="2 3" key="1">
    <citation type="journal article" date="2021" name="Sci. Rep.">
        <title>The distribution of antibiotic resistance genes in chicken gut microbiota commensals.</title>
        <authorList>
            <person name="Juricova H."/>
            <person name="Matiasovicova J."/>
            <person name="Kubasova T."/>
            <person name="Cejkova D."/>
            <person name="Rychlik I."/>
        </authorList>
    </citation>
    <scope>NUCLEOTIDE SEQUENCE [LARGE SCALE GENOMIC DNA]</scope>
    <source>
        <strain evidence="2 3">An421</strain>
    </source>
</reference>
<organism evidence="2 3">
    <name type="scientific">Caecibacteroides pullorum</name>
    <dbReference type="NCBI Taxonomy" id="2725562"/>
    <lineage>
        <taxon>Bacteria</taxon>
        <taxon>Pseudomonadati</taxon>
        <taxon>Bacteroidota</taxon>
        <taxon>Bacteroidia</taxon>
        <taxon>Bacteroidales</taxon>
        <taxon>Bacteroidaceae</taxon>
        <taxon>Caecibacteroides</taxon>
    </lineage>
</organism>